<sequence>MFTDTIHFRGFYYLIVIGVMLLASIPELSAQGEQSSPLRVGWASSDITPERPVLIVGQFYARVSEGVMDPLTATALALESSTAGQTTRVIWISCDLIAIGDGMRGQGSLREAVRQRVVQRLPEFTPEQIILNGTHTHAAPLVSTEMDVEELYGVSLHAMAPGVEAIPPAAYLAFAADRIADAAVAAWQARRPGGMSFGLSHAVVGVNRLQALKSGRSQMYGNTNSPDFSHIEGHEDHSLNLMFFWDEDRNLTGMIVNLAVPSQVSEHSYDLSADFWHETRAELRDRFGSDLYVLPQVSAAADQSPHIMIGQRAESRMQELLGFAPEQTGRGSMGHRRQIALRIADGVAAIFPLMLEVISWNPRLGHYMEELPLSRRLLSEVDVAEALQDAETWEQRFIQMKEDLNREPARMQNPRWYREITAAHTHLKRGRAVAERFEQEKKDPTLPIEVQALRIGDAVFATNPFELYLDYGMQMKARSAAVQTFVVQLAGSGTYLPTRRSIAGGAYGAIPASTLIGPEGGDELVAGTLRMIGSLFSEP</sequence>
<evidence type="ECO:0000256" key="1">
    <source>
        <dbReference type="SAM" id="Phobius"/>
    </source>
</evidence>
<keyword evidence="3" id="KW-1185">Reference proteome</keyword>
<reference evidence="2 3" key="1">
    <citation type="submission" date="2013-02" db="EMBL/GenBank/DDBJ databases">
        <title>A novel strain isolated from Lonar lake, Maharashtra, India.</title>
        <authorList>
            <person name="Singh A."/>
        </authorList>
    </citation>
    <scope>NUCLEOTIDE SEQUENCE [LARGE SCALE GENOMIC DNA]</scope>
    <source>
        <strain evidence="2 3">AK24</strain>
    </source>
</reference>
<comment type="caution">
    <text evidence="2">The sequence shown here is derived from an EMBL/GenBank/DDBJ whole genome shotgun (WGS) entry which is preliminary data.</text>
</comment>
<dbReference type="OrthoDB" id="622735at2"/>
<feature type="transmembrane region" description="Helical" evidence="1">
    <location>
        <begin position="6"/>
        <end position="25"/>
    </location>
</feature>
<keyword evidence="1" id="KW-0812">Transmembrane</keyword>
<keyword evidence="1" id="KW-1133">Transmembrane helix</keyword>
<dbReference type="PATRIC" id="fig|1288963.3.peg.2617"/>
<accession>R7ZS81</accession>
<dbReference type="EMBL" id="AQHR01000070">
    <property type="protein sequence ID" value="EON76965.1"/>
    <property type="molecule type" value="Genomic_DNA"/>
</dbReference>
<protein>
    <recommendedName>
        <fullName evidence="4">Neutral/alkaline non-lysosomal ceramidase N-terminal domain-containing protein</fullName>
    </recommendedName>
</protein>
<evidence type="ECO:0000313" key="2">
    <source>
        <dbReference type="EMBL" id="EON76965.1"/>
    </source>
</evidence>
<evidence type="ECO:0000313" key="3">
    <source>
        <dbReference type="Proteomes" id="UP000013909"/>
    </source>
</evidence>
<proteinExistence type="predicted"/>
<organism evidence="2 3">
    <name type="scientific">Lunatimonas lonarensis</name>
    <dbReference type="NCBI Taxonomy" id="1232681"/>
    <lineage>
        <taxon>Bacteria</taxon>
        <taxon>Pseudomonadati</taxon>
        <taxon>Bacteroidota</taxon>
        <taxon>Cytophagia</taxon>
        <taxon>Cytophagales</taxon>
        <taxon>Cyclobacteriaceae</taxon>
    </lineage>
</organism>
<dbReference type="RefSeq" id="WP_010854762.1">
    <property type="nucleotide sequence ID" value="NZ_AQHR01000070.1"/>
</dbReference>
<dbReference type="AlphaFoldDB" id="R7ZS81"/>
<name>R7ZS81_9BACT</name>
<evidence type="ECO:0008006" key="4">
    <source>
        <dbReference type="Google" id="ProtNLM"/>
    </source>
</evidence>
<dbReference type="STRING" id="1232681.ADIS_2626"/>
<keyword evidence="1" id="KW-0472">Membrane</keyword>
<gene>
    <name evidence="2" type="ORF">ADIS_2626</name>
</gene>
<dbReference type="Proteomes" id="UP000013909">
    <property type="component" value="Unassembled WGS sequence"/>
</dbReference>